<evidence type="ECO:0000313" key="2">
    <source>
        <dbReference type="EMBL" id="MFD0902381.1"/>
    </source>
</evidence>
<evidence type="ECO:0000256" key="1">
    <source>
        <dbReference type="SAM" id="MobiDB-lite"/>
    </source>
</evidence>
<feature type="region of interest" description="Disordered" evidence="1">
    <location>
        <begin position="150"/>
        <end position="228"/>
    </location>
</feature>
<dbReference type="Proteomes" id="UP001596972">
    <property type="component" value="Unassembled WGS sequence"/>
</dbReference>
<protein>
    <submittedName>
        <fullName evidence="2">Recombinase RecT</fullName>
    </submittedName>
</protein>
<feature type="compositionally biased region" description="Low complexity" evidence="1">
    <location>
        <begin position="176"/>
        <end position="189"/>
    </location>
</feature>
<keyword evidence="3" id="KW-1185">Reference proteome</keyword>
<dbReference type="RefSeq" id="WP_378300100.1">
    <property type="nucleotide sequence ID" value="NZ_JBHTJA010000034.1"/>
</dbReference>
<comment type="caution">
    <text evidence="2">The sequence shown here is derived from an EMBL/GenBank/DDBJ whole genome shotgun (WGS) entry which is preliminary data.</text>
</comment>
<proteinExistence type="predicted"/>
<accession>A0ABW3EPU5</accession>
<name>A0ABW3EPU5_9ACTN</name>
<evidence type="ECO:0000313" key="3">
    <source>
        <dbReference type="Proteomes" id="UP001596972"/>
    </source>
</evidence>
<organism evidence="2 3">
    <name type="scientific">Actinomadura sediminis</name>
    <dbReference type="NCBI Taxonomy" id="1038904"/>
    <lineage>
        <taxon>Bacteria</taxon>
        <taxon>Bacillati</taxon>
        <taxon>Actinomycetota</taxon>
        <taxon>Actinomycetes</taxon>
        <taxon>Streptosporangiales</taxon>
        <taxon>Thermomonosporaceae</taxon>
        <taxon>Actinomadura</taxon>
    </lineage>
</organism>
<sequence>MTEIATRANTQVGAFDSTDEQIFTYLGLNPRDPKSRAVVAVARHYDLDPLLKHVIVIPKGGVYITRDGLLHVAHTSGQLDGIVVEQEPTLSEDGSEWTARVSVYRKDMRFPFTYPGRYQARGGGNVQYAQEMALKAAESHALRRAFDVTGLPTQDEQRPAEQQQRVTAADVTGPRASEPPQQEAAPGPAHRVPEPDDVVDGEIVAPAMEYGDADADAAEQAAEHEAGA</sequence>
<dbReference type="EMBL" id="JBHTJA010000034">
    <property type="protein sequence ID" value="MFD0902381.1"/>
    <property type="molecule type" value="Genomic_DNA"/>
</dbReference>
<reference evidence="3" key="1">
    <citation type="journal article" date="2019" name="Int. J. Syst. Evol. Microbiol.">
        <title>The Global Catalogue of Microorganisms (GCM) 10K type strain sequencing project: providing services to taxonomists for standard genome sequencing and annotation.</title>
        <authorList>
            <consortium name="The Broad Institute Genomics Platform"/>
            <consortium name="The Broad Institute Genome Sequencing Center for Infectious Disease"/>
            <person name="Wu L."/>
            <person name="Ma J."/>
        </authorList>
    </citation>
    <scope>NUCLEOTIDE SEQUENCE [LARGE SCALE GENOMIC DNA]</scope>
    <source>
        <strain evidence="3">JCM 31202</strain>
    </source>
</reference>
<gene>
    <name evidence="2" type="ORF">ACFQ11_18425</name>
</gene>